<protein>
    <submittedName>
        <fullName evidence="2">Membrane protein involved in colicin uptake</fullName>
    </submittedName>
</protein>
<accession>A0ABR9LII4</accession>
<dbReference type="EMBL" id="JADBEJ010000007">
    <property type="protein sequence ID" value="MBE1580505.1"/>
    <property type="molecule type" value="Genomic_DNA"/>
</dbReference>
<comment type="caution">
    <text evidence="2">The sequence shown here is derived from an EMBL/GenBank/DDBJ whole genome shotgun (WGS) entry which is preliminary data.</text>
</comment>
<name>A0ABR9LII4_9PSEU</name>
<organism evidence="2 3">
    <name type="scientific">Amycolatopsis roodepoortensis</name>
    <dbReference type="NCBI Taxonomy" id="700274"/>
    <lineage>
        <taxon>Bacteria</taxon>
        <taxon>Bacillati</taxon>
        <taxon>Actinomycetota</taxon>
        <taxon>Actinomycetes</taxon>
        <taxon>Pseudonocardiales</taxon>
        <taxon>Pseudonocardiaceae</taxon>
        <taxon>Amycolatopsis</taxon>
    </lineage>
</organism>
<evidence type="ECO:0000313" key="3">
    <source>
        <dbReference type="Proteomes" id="UP000656548"/>
    </source>
</evidence>
<evidence type="ECO:0000313" key="2">
    <source>
        <dbReference type="EMBL" id="MBE1580505.1"/>
    </source>
</evidence>
<sequence>MGTIETAAAALQKQEEAKRREEAAARLPLITPLARAARVAAELAEVVAGAQRARNDAPAEVRAELDAVVAAAKHAATKAADAQAAAWEAARQGGWSARDLRKLGLRPGRPKPVSTAEPAAETAPSNENQARAAIPA</sequence>
<proteinExistence type="predicted"/>
<keyword evidence="3" id="KW-1185">Reference proteome</keyword>
<dbReference type="RefSeq" id="WP_192747068.1">
    <property type="nucleotide sequence ID" value="NZ_JADBEJ010000007.1"/>
</dbReference>
<dbReference type="Proteomes" id="UP000656548">
    <property type="component" value="Unassembled WGS sequence"/>
</dbReference>
<evidence type="ECO:0000256" key="1">
    <source>
        <dbReference type="SAM" id="MobiDB-lite"/>
    </source>
</evidence>
<feature type="region of interest" description="Disordered" evidence="1">
    <location>
        <begin position="98"/>
        <end position="136"/>
    </location>
</feature>
<reference evidence="2 3" key="1">
    <citation type="submission" date="2020-10" db="EMBL/GenBank/DDBJ databases">
        <title>Sequencing the genomes of 1000 actinobacteria strains.</title>
        <authorList>
            <person name="Klenk H.-P."/>
        </authorList>
    </citation>
    <scope>NUCLEOTIDE SEQUENCE [LARGE SCALE GENOMIC DNA]</scope>
    <source>
        <strain evidence="2 3">DSM 46661</strain>
    </source>
</reference>
<gene>
    <name evidence="2" type="ORF">H4W30_007586</name>
</gene>